<keyword evidence="1" id="KW-0732">Signal</keyword>
<accession>A0ABU5H8J0</accession>
<proteinExistence type="predicted"/>
<dbReference type="Pfam" id="PF07452">
    <property type="entry name" value="CHRD"/>
    <property type="match status" value="1"/>
</dbReference>
<evidence type="ECO:0000256" key="1">
    <source>
        <dbReference type="SAM" id="SignalP"/>
    </source>
</evidence>
<comment type="caution">
    <text evidence="3">The sequence shown here is derived from an EMBL/GenBank/DDBJ whole genome shotgun (WGS) entry which is preliminary data.</text>
</comment>
<dbReference type="InterPro" id="IPR010895">
    <property type="entry name" value="CHRD"/>
</dbReference>
<evidence type="ECO:0000259" key="2">
    <source>
        <dbReference type="SMART" id="SM00754"/>
    </source>
</evidence>
<feature type="domain" description="CHRD" evidence="2">
    <location>
        <begin position="23"/>
        <end position="150"/>
    </location>
</feature>
<evidence type="ECO:0000313" key="3">
    <source>
        <dbReference type="EMBL" id="MDY7229793.1"/>
    </source>
</evidence>
<dbReference type="Proteomes" id="UP001291309">
    <property type="component" value="Unassembled WGS sequence"/>
</dbReference>
<dbReference type="EMBL" id="JAXIVS010000009">
    <property type="protein sequence ID" value="MDY7229793.1"/>
    <property type="molecule type" value="Genomic_DNA"/>
</dbReference>
<feature type="signal peptide" evidence="1">
    <location>
        <begin position="1"/>
        <end position="17"/>
    </location>
</feature>
<dbReference type="SMART" id="SM00754">
    <property type="entry name" value="CHRD"/>
    <property type="match status" value="1"/>
</dbReference>
<organism evidence="3 4">
    <name type="scientific">Hyalangium rubrum</name>
    <dbReference type="NCBI Taxonomy" id="3103134"/>
    <lineage>
        <taxon>Bacteria</taxon>
        <taxon>Pseudomonadati</taxon>
        <taxon>Myxococcota</taxon>
        <taxon>Myxococcia</taxon>
        <taxon>Myxococcales</taxon>
        <taxon>Cystobacterineae</taxon>
        <taxon>Archangiaceae</taxon>
        <taxon>Hyalangium</taxon>
    </lineage>
</organism>
<feature type="chain" id="PRO_5046905420" evidence="1">
    <location>
        <begin position="18"/>
        <end position="152"/>
    </location>
</feature>
<sequence>MKANRLFIACVSTLALVACGGGTELTGTLSGAAQKPTAVTTSASGSVTVKVDGESLDVDGDFTGLSGNAASAHIHGPVGSDGTGPIFCHLKVPAATSGSIGAEAEGSVTPKCSDVKLTDTDVTNFEGGKMYVNIHTNMNPNGEIRADLTKKD</sequence>
<protein>
    <submittedName>
        <fullName evidence="3">CHRD domain-containing protein</fullName>
    </submittedName>
</protein>
<keyword evidence="4" id="KW-1185">Reference proteome</keyword>
<dbReference type="RefSeq" id="WP_321548515.1">
    <property type="nucleotide sequence ID" value="NZ_JAXIVS010000009.1"/>
</dbReference>
<dbReference type="PROSITE" id="PS51257">
    <property type="entry name" value="PROKAR_LIPOPROTEIN"/>
    <property type="match status" value="1"/>
</dbReference>
<gene>
    <name evidence="3" type="ORF">SYV04_25595</name>
</gene>
<evidence type="ECO:0000313" key="4">
    <source>
        <dbReference type="Proteomes" id="UP001291309"/>
    </source>
</evidence>
<reference evidence="3 4" key="1">
    <citation type="submission" date="2023-12" db="EMBL/GenBank/DDBJ databases">
        <title>the genome sequence of Hyalangium sp. s54d21.</title>
        <authorList>
            <person name="Zhang X."/>
        </authorList>
    </citation>
    <scope>NUCLEOTIDE SEQUENCE [LARGE SCALE GENOMIC DNA]</scope>
    <source>
        <strain evidence="4">s54d21</strain>
    </source>
</reference>
<name>A0ABU5H8J0_9BACT</name>